<evidence type="ECO:0000313" key="3">
    <source>
        <dbReference type="EMBL" id="RCW84302.1"/>
    </source>
</evidence>
<organism evidence="3 4">
    <name type="scientific">Phyllobacterium bourgognense</name>
    <dbReference type="NCBI Taxonomy" id="314236"/>
    <lineage>
        <taxon>Bacteria</taxon>
        <taxon>Pseudomonadati</taxon>
        <taxon>Pseudomonadota</taxon>
        <taxon>Alphaproteobacteria</taxon>
        <taxon>Hyphomicrobiales</taxon>
        <taxon>Phyllobacteriaceae</taxon>
        <taxon>Phyllobacterium</taxon>
    </lineage>
</organism>
<comment type="caution">
    <text evidence="3">The sequence shown here is derived from an EMBL/GenBank/DDBJ whole genome shotgun (WGS) entry which is preliminary data.</text>
</comment>
<dbReference type="GO" id="GO:0032259">
    <property type="term" value="P:methylation"/>
    <property type="evidence" value="ECO:0007669"/>
    <property type="project" value="UniProtKB-KW"/>
</dbReference>
<evidence type="ECO:0000313" key="4">
    <source>
        <dbReference type="Proteomes" id="UP000253324"/>
    </source>
</evidence>
<dbReference type="CDD" id="cd02440">
    <property type="entry name" value="AdoMet_MTases"/>
    <property type="match status" value="1"/>
</dbReference>
<keyword evidence="2" id="KW-0808">Transferase</keyword>
<proteinExistence type="predicted"/>
<name>A0A368YVQ4_9HYPH</name>
<dbReference type="Gene3D" id="3.40.50.150">
    <property type="entry name" value="Vaccinia Virus protein VP39"/>
    <property type="match status" value="1"/>
</dbReference>
<dbReference type="Proteomes" id="UP000253324">
    <property type="component" value="Unassembled WGS sequence"/>
</dbReference>
<dbReference type="PANTHER" id="PTHR43648:SF1">
    <property type="entry name" value="ELECTRON TRANSFER FLAVOPROTEIN BETA SUBUNIT LYSINE METHYLTRANSFERASE"/>
    <property type="match status" value="1"/>
</dbReference>
<gene>
    <name evidence="3" type="ORF">C7476_10454</name>
</gene>
<accession>A0A368YVQ4</accession>
<sequence length="280" mass="30768">MDLTRIHPALGVSGWRPTTLSGGVVRWINIGLATFRVDCLAIRETELHPIYRPALYPVVEPAFDPESDRYRRFVLANTLLQSPLHVPEIKLYLADEAHDLWHRTEDELTTIGLPPPFWAFAWAGGQGVARYVLDHAATVANAVVLDFASGSGLVGIAAAQAGAKHVICCDIDPFARPAIALNADANFATVEIRIDDLIGSDDGWDIVLAGDVFYDKPLADRLIPWFTALAARGADIIVGDPGRSYFPNNLLDSLAVYSVPVTRILEDAEVKQTTVWRFKR</sequence>
<dbReference type="Pfam" id="PF06325">
    <property type="entry name" value="PrmA"/>
    <property type="match status" value="1"/>
</dbReference>
<dbReference type="OrthoDB" id="9794615at2"/>
<dbReference type="InterPro" id="IPR050078">
    <property type="entry name" value="Ribosomal_L11_MeTrfase_PrmA"/>
</dbReference>
<keyword evidence="4" id="KW-1185">Reference proteome</keyword>
<dbReference type="AlphaFoldDB" id="A0A368YVQ4"/>
<evidence type="ECO:0000256" key="1">
    <source>
        <dbReference type="ARBA" id="ARBA00022603"/>
    </source>
</evidence>
<dbReference type="GO" id="GO:0016279">
    <property type="term" value="F:protein-lysine N-methyltransferase activity"/>
    <property type="evidence" value="ECO:0007669"/>
    <property type="project" value="TreeGrafter"/>
</dbReference>
<dbReference type="PANTHER" id="PTHR43648">
    <property type="entry name" value="ELECTRON TRANSFER FLAVOPROTEIN BETA SUBUNIT LYSINE METHYLTRANSFERASE"/>
    <property type="match status" value="1"/>
</dbReference>
<evidence type="ECO:0000256" key="2">
    <source>
        <dbReference type="ARBA" id="ARBA00022679"/>
    </source>
</evidence>
<dbReference type="EMBL" id="QPJM01000004">
    <property type="protein sequence ID" value="RCW84302.1"/>
    <property type="molecule type" value="Genomic_DNA"/>
</dbReference>
<dbReference type="SUPFAM" id="SSF53335">
    <property type="entry name" value="S-adenosyl-L-methionine-dependent methyltransferases"/>
    <property type="match status" value="1"/>
</dbReference>
<reference evidence="3 4" key="1">
    <citation type="submission" date="2018-07" db="EMBL/GenBank/DDBJ databases">
        <title>Genomic Encyclopedia of Type Strains, Phase III (KMG-III): the genomes of soil and plant-associated and newly described type strains.</title>
        <authorList>
            <person name="Whitman W."/>
        </authorList>
    </citation>
    <scope>NUCLEOTIDE SEQUENCE [LARGE SCALE GENOMIC DNA]</scope>
    <source>
        <strain evidence="3 4">31-25a</strain>
    </source>
</reference>
<protein>
    <submittedName>
        <fullName evidence="3">Putative nicotinamide N-methyase</fullName>
    </submittedName>
</protein>
<keyword evidence="1" id="KW-0489">Methyltransferase</keyword>
<dbReference type="InterPro" id="IPR029063">
    <property type="entry name" value="SAM-dependent_MTases_sf"/>
</dbReference>